<keyword evidence="5 6" id="KW-0472">Membrane</keyword>
<dbReference type="PANTHER" id="PTHR30572">
    <property type="entry name" value="MEMBRANE COMPONENT OF TRANSPORTER-RELATED"/>
    <property type="match status" value="1"/>
</dbReference>
<evidence type="ECO:0000256" key="6">
    <source>
        <dbReference type="SAM" id="Phobius"/>
    </source>
</evidence>
<evidence type="ECO:0000259" key="7">
    <source>
        <dbReference type="Pfam" id="PF02687"/>
    </source>
</evidence>
<dbReference type="PANTHER" id="PTHR30572:SF18">
    <property type="entry name" value="ABC-TYPE MACROLIDE FAMILY EXPORT SYSTEM PERMEASE COMPONENT 2"/>
    <property type="match status" value="1"/>
</dbReference>
<protein>
    <submittedName>
        <fullName evidence="9">FtsX-like permease family protein</fullName>
    </submittedName>
</protein>
<reference evidence="9 10" key="1">
    <citation type="submission" date="2016-10" db="EMBL/GenBank/DDBJ databases">
        <authorList>
            <person name="de Groot N.N."/>
        </authorList>
    </citation>
    <scope>NUCLEOTIDE SEQUENCE [LARGE SCALE GENOMIC DNA]</scope>
    <source>
        <strain evidence="9 10">Vu-144</strain>
    </source>
</reference>
<proteinExistence type="predicted"/>
<evidence type="ECO:0000256" key="4">
    <source>
        <dbReference type="ARBA" id="ARBA00022989"/>
    </source>
</evidence>
<feature type="domain" description="ABC3 transporter permease C-terminal" evidence="7">
    <location>
        <begin position="289"/>
        <end position="404"/>
    </location>
</feature>
<dbReference type="GO" id="GO:0005886">
    <property type="term" value="C:plasma membrane"/>
    <property type="evidence" value="ECO:0007669"/>
    <property type="project" value="UniProtKB-SubCell"/>
</dbReference>
<evidence type="ECO:0000256" key="5">
    <source>
        <dbReference type="ARBA" id="ARBA00023136"/>
    </source>
</evidence>
<accession>A0A1H3YV14</accession>
<dbReference type="AlphaFoldDB" id="A0A1H3YV14"/>
<dbReference type="OrthoDB" id="5933722at2"/>
<comment type="subcellular location">
    <subcellularLocation>
        <location evidence="1">Cell membrane</location>
        <topology evidence="1">Multi-pass membrane protein</topology>
    </subcellularLocation>
</comment>
<dbReference type="InterPro" id="IPR003838">
    <property type="entry name" value="ABC3_permease_C"/>
</dbReference>
<feature type="transmembrane region" description="Helical" evidence="6">
    <location>
        <begin position="283"/>
        <end position="305"/>
    </location>
</feature>
<dbReference type="Proteomes" id="UP000199041">
    <property type="component" value="Unassembled WGS sequence"/>
</dbReference>
<organism evidence="9 10">
    <name type="scientific">Arachidicoccus rhizosphaerae</name>
    <dbReference type="NCBI Taxonomy" id="551991"/>
    <lineage>
        <taxon>Bacteria</taxon>
        <taxon>Pseudomonadati</taxon>
        <taxon>Bacteroidota</taxon>
        <taxon>Chitinophagia</taxon>
        <taxon>Chitinophagales</taxon>
        <taxon>Chitinophagaceae</taxon>
        <taxon>Arachidicoccus</taxon>
    </lineage>
</organism>
<evidence type="ECO:0000259" key="8">
    <source>
        <dbReference type="Pfam" id="PF12704"/>
    </source>
</evidence>
<dbReference type="InterPro" id="IPR050250">
    <property type="entry name" value="Macrolide_Exporter_MacB"/>
</dbReference>
<feature type="transmembrane region" description="Helical" evidence="6">
    <location>
        <begin position="20"/>
        <end position="40"/>
    </location>
</feature>
<evidence type="ECO:0000256" key="1">
    <source>
        <dbReference type="ARBA" id="ARBA00004651"/>
    </source>
</evidence>
<keyword evidence="10" id="KW-1185">Reference proteome</keyword>
<dbReference type="Pfam" id="PF12704">
    <property type="entry name" value="MacB_PCD"/>
    <property type="match status" value="1"/>
</dbReference>
<dbReference type="RefSeq" id="WP_091397069.1">
    <property type="nucleotide sequence ID" value="NZ_FNQY01000009.1"/>
</dbReference>
<dbReference type="EMBL" id="FNQY01000009">
    <property type="protein sequence ID" value="SEA15326.1"/>
    <property type="molecule type" value="Genomic_DNA"/>
</dbReference>
<dbReference type="GO" id="GO:0022857">
    <property type="term" value="F:transmembrane transporter activity"/>
    <property type="evidence" value="ECO:0007669"/>
    <property type="project" value="TreeGrafter"/>
</dbReference>
<feature type="transmembrane region" description="Helical" evidence="6">
    <location>
        <begin position="381"/>
        <end position="403"/>
    </location>
</feature>
<feature type="transmembrane region" description="Helical" evidence="6">
    <location>
        <begin position="424"/>
        <end position="443"/>
    </location>
</feature>
<evidence type="ECO:0000256" key="3">
    <source>
        <dbReference type="ARBA" id="ARBA00022692"/>
    </source>
</evidence>
<evidence type="ECO:0000256" key="2">
    <source>
        <dbReference type="ARBA" id="ARBA00022475"/>
    </source>
</evidence>
<keyword evidence="2" id="KW-1003">Cell membrane</keyword>
<evidence type="ECO:0000313" key="9">
    <source>
        <dbReference type="EMBL" id="SEA15326.1"/>
    </source>
</evidence>
<gene>
    <name evidence="9" type="ORF">SAMN05192529_10970</name>
</gene>
<dbReference type="STRING" id="551991.SAMN05192529_10970"/>
<feature type="transmembrane region" description="Helical" evidence="6">
    <location>
        <begin position="709"/>
        <end position="730"/>
    </location>
</feature>
<keyword evidence="4 6" id="KW-1133">Transmembrane helix</keyword>
<feature type="domain" description="ABC3 transporter permease C-terminal" evidence="7">
    <location>
        <begin position="669"/>
        <end position="782"/>
    </location>
</feature>
<dbReference type="InterPro" id="IPR025857">
    <property type="entry name" value="MacB_PCD"/>
</dbReference>
<name>A0A1H3YV14_9BACT</name>
<keyword evidence="3 6" id="KW-0812">Transmembrane</keyword>
<evidence type="ECO:0000313" key="10">
    <source>
        <dbReference type="Proteomes" id="UP000199041"/>
    </source>
</evidence>
<feature type="domain" description="MacB-like periplasmic core" evidence="8">
    <location>
        <begin position="19"/>
        <end position="240"/>
    </location>
</feature>
<feature type="transmembrane region" description="Helical" evidence="6">
    <location>
        <begin position="340"/>
        <end position="361"/>
    </location>
</feature>
<feature type="transmembrane region" description="Helical" evidence="6">
    <location>
        <begin position="750"/>
        <end position="772"/>
    </location>
</feature>
<sequence>MFHSLKIATRSAFGRKADTIINMLGLVLGITFSLFIFLWIRNERQTDHNTVDNNRVYIIYESSYVGGQRNGEYSTPGILGAALKKEIPEIQYAANVSWLKDTPDKVLYKAGDKSLIYDTYYADSDYFKMMNYPFIMGNKANALASPQSLCISETMAKGMFGSAETAFGKSIQTEDGKELQVTGIFKDLPSSASAKYDCMVNWSVFLEESPYTQVWSNTGPNTLIMLKENADPQQVAKKLDHFLYKYTEHSEQHHTELGMQLFKNSYLQDQFDNGQLAGGRIELVRLFSIIAIFIIAIACVNFINLSTAQATKRAKEVGVRKVAGASRLHLIMQFMAESMLLVFISLIMALLVVNCLLPSFNTFVGKQILFPFGDIQFWLKVLTLALVIGIAAGLYPAILISSFKPALVLKGNMGVPKANIFRKGLVVFQFTIAIALIVATVIVDQQLDYMQETALGYNKKDLLDIHLQGNMAKKYTYFKQKARAIPGVRSLSTIQESPTNIGSWTTAVLWPGKDVNQITSFTQSYVGYDFIQTMGLHLIAGRDYIPGRAADTTGFIINESAQHAMGLKDPIGQLITSGRQKGEIIGVIKDFHFASLHDAIKPLILHWSNLDYGHTLIRIEAGMTTKVMADLKQLHKEVNPGLPFNYAFIQDDYNKLYQNENTLSKISGCFSFLAIFISGLGLLGLILHSVSRRKKEIGIRKVLGARVSAILILLSKEFIYQVLIAFIIATPVSWYLMNRWLSQYAYKIDISWRAFLAAGVGAMLIALLTVGLQALKTARANPVESIKSE</sequence>
<feature type="transmembrane region" description="Helical" evidence="6">
    <location>
        <begin position="670"/>
        <end position="688"/>
    </location>
</feature>
<dbReference type="Pfam" id="PF02687">
    <property type="entry name" value="FtsX"/>
    <property type="match status" value="2"/>
</dbReference>